<feature type="transmembrane region" description="Helical" evidence="2">
    <location>
        <begin position="21"/>
        <end position="43"/>
    </location>
</feature>
<proteinExistence type="predicted"/>
<keyword evidence="2" id="KW-0812">Transmembrane</keyword>
<evidence type="ECO:0000256" key="1">
    <source>
        <dbReference type="SAM" id="MobiDB-lite"/>
    </source>
</evidence>
<evidence type="ECO:0000313" key="3">
    <source>
        <dbReference type="EMBL" id="QDV83705.1"/>
    </source>
</evidence>
<keyword evidence="2" id="KW-1133">Transmembrane helix</keyword>
<name>A0ABX5XQR0_9BACT</name>
<evidence type="ECO:0000256" key="2">
    <source>
        <dbReference type="SAM" id="Phobius"/>
    </source>
</evidence>
<dbReference type="EMBL" id="CP036432">
    <property type="protein sequence ID" value="QDV83705.1"/>
    <property type="molecule type" value="Genomic_DNA"/>
</dbReference>
<protein>
    <recommendedName>
        <fullName evidence="5">Anaphase-promoting complex, cyclosome, subunit 3</fullName>
    </recommendedName>
</protein>
<dbReference type="Proteomes" id="UP000318081">
    <property type="component" value="Chromosome"/>
</dbReference>
<organism evidence="3 4">
    <name type="scientific">Stieleria magnilauensis</name>
    <dbReference type="NCBI Taxonomy" id="2527963"/>
    <lineage>
        <taxon>Bacteria</taxon>
        <taxon>Pseudomonadati</taxon>
        <taxon>Planctomycetota</taxon>
        <taxon>Planctomycetia</taxon>
        <taxon>Pirellulales</taxon>
        <taxon>Pirellulaceae</taxon>
        <taxon>Stieleria</taxon>
    </lineage>
</organism>
<keyword evidence="2" id="KW-0472">Membrane</keyword>
<reference evidence="3 4" key="1">
    <citation type="submission" date="2019-02" db="EMBL/GenBank/DDBJ databases">
        <title>Deep-cultivation of Planctomycetes and their phenomic and genomic characterization uncovers novel biology.</title>
        <authorList>
            <person name="Wiegand S."/>
            <person name="Jogler M."/>
            <person name="Boedeker C."/>
            <person name="Pinto D."/>
            <person name="Vollmers J."/>
            <person name="Rivas-Marin E."/>
            <person name="Kohn T."/>
            <person name="Peeters S.H."/>
            <person name="Heuer A."/>
            <person name="Rast P."/>
            <person name="Oberbeckmann S."/>
            <person name="Bunk B."/>
            <person name="Jeske O."/>
            <person name="Meyerdierks A."/>
            <person name="Storesund J.E."/>
            <person name="Kallscheuer N."/>
            <person name="Luecker S."/>
            <person name="Lage O.M."/>
            <person name="Pohl T."/>
            <person name="Merkel B.J."/>
            <person name="Hornburger P."/>
            <person name="Mueller R.-W."/>
            <person name="Bruemmer F."/>
            <person name="Labrenz M."/>
            <person name="Spormann A.M."/>
            <person name="Op den Camp H."/>
            <person name="Overmann J."/>
            <person name="Amann R."/>
            <person name="Jetten M.S.M."/>
            <person name="Mascher T."/>
            <person name="Medema M.H."/>
            <person name="Devos D.P."/>
            <person name="Kaster A.-K."/>
            <person name="Ovreas L."/>
            <person name="Rohde M."/>
            <person name="Galperin M.Y."/>
            <person name="Jogler C."/>
        </authorList>
    </citation>
    <scope>NUCLEOTIDE SEQUENCE [LARGE SCALE GENOMIC DNA]</scope>
    <source>
        <strain evidence="3 4">TBK1r</strain>
    </source>
</reference>
<feature type="compositionally biased region" description="Basic and acidic residues" evidence="1">
    <location>
        <begin position="125"/>
        <end position="135"/>
    </location>
</feature>
<accession>A0ABX5XQR0</accession>
<dbReference type="RefSeq" id="WP_145210900.1">
    <property type="nucleotide sequence ID" value="NZ_CP036432.1"/>
</dbReference>
<evidence type="ECO:0008006" key="5">
    <source>
        <dbReference type="Google" id="ProtNLM"/>
    </source>
</evidence>
<feature type="compositionally biased region" description="Polar residues" evidence="1">
    <location>
        <begin position="82"/>
        <end position="96"/>
    </location>
</feature>
<gene>
    <name evidence="3" type="ORF">TBK1r_26470</name>
</gene>
<feature type="region of interest" description="Disordered" evidence="1">
    <location>
        <begin position="47"/>
        <end position="135"/>
    </location>
</feature>
<evidence type="ECO:0000313" key="4">
    <source>
        <dbReference type="Proteomes" id="UP000318081"/>
    </source>
</evidence>
<keyword evidence="4" id="KW-1185">Reference proteome</keyword>
<sequence length="964" mass="107250">MTNSWDWVEQHNKRERQRKRFRIFGIIMMLFFLLFVIGIPPIFKFDDEPQPPANDPNEQLAESDADSEQNRPLYSESDRSTASDIANPERQSNENSAMEPPEDMAPPPVEVTPPAITSSIPAPEEPPHDAEQQRAAERAIARLKSKIEQIDGNDGRLERYGGEPWKSVQVLVETANSTEDPAIAIEAATKATTQLEALIPELDYSKFRESIRGQDARTVLVARVEFRNSHPNHPRLTELEQSLKDLPRQKWLELAAEELTASSPADAGFSEGWLPIASAWQLVGNDAEAREAVRQAIEALPRMTLPERVIDSTIEICQHESFDKSSSSQLIEDAAKMCEQIAAKWTRGTYFANLSGLASQLGHRTLATKLLEQALSPDNMTVEFGVTEKLVLTQQARAASWTAKPETIFAICAKLEKLNYPKPVYNANAFGHAAIAAARNNDSTQFFRAMLLTENALAPVRVYDYPNYLYAVRLAEANMLQRRWRAAVIVANNIPDPYVRASLLFRIMKDAPQEIRARNLPELFERFADQRYASPACAGHAEHRIRSGESLLSVAAWTHSLPLASQRAAAFVGIARSTGTTTVADDRPEHELHNSVDFDDPASLMNSAERVAHLIQEPIDAAFVWVQIARTWNLLGKTQRYRQAIANLDDRLFDAWTGVWENRPPVKRSYNGGYIDADDRHRDDEKYTVGMIVACHRHLAEMQTDLGDTRGAMDSCLNLANAAGLLDATATYNNSNFLHLKALLNRLQGATSVGPDAVPLKKHRSYRYTRALMAAWAKDIPGLEAAMPELVDNSHRKLGSASEKAQPARAYAELAILHAERGNTESYRNARRSAQSLISQGRAGSEMKLILATADALAGEFALAESNLVRGTLGWYGDANRPRRQLAISLAADGQWEKALDHARKISETQPLYRADAWVAVAEGRRKRNSETDTELLQWIDSLESQVDRAAVYCGLTLAVAAGE</sequence>